<evidence type="ECO:0000256" key="12">
    <source>
        <dbReference type="SAM" id="MobiDB-lite"/>
    </source>
</evidence>
<evidence type="ECO:0000256" key="6">
    <source>
        <dbReference type="ARBA" id="ARBA00023163"/>
    </source>
</evidence>
<evidence type="ECO:0000256" key="7">
    <source>
        <dbReference type="ARBA" id="ARBA00023242"/>
    </source>
</evidence>
<dbReference type="SUPFAM" id="SSF47370">
    <property type="entry name" value="Bromodomain"/>
    <property type="match status" value="3"/>
</dbReference>
<comment type="function">
    <text evidence="8">Functions as a component of the DNA-binding general transcription factor complex TFIID. Binding of TFIID to a promoter (with or without TATA element) is the initial step in pre-initiation complex (PIC) formation. TFIID plays a key role in the regulation of gene expression by RNA polymerase II through different activities such as transcription activator interaction, core promoter recognition and selectivity, TFIIA and TFIIB interaction, chromatin modification (histone acetylation by TAF1), facilitation of DNA opening and initiation of transcription.</text>
</comment>
<evidence type="ECO:0000256" key="2">
    <source>
        <dbReference type="ARBA" id="ARBA00010937"/>
    </source>
</evidence>
<dbReference type="InterPro" id="IPR036427">
    <property type="entry name" value="Bromodomain-like_sf"/>
</dbReference>
<evidence type="ECO:0000256" key="10">
    <source>
        <dbReference type="PROSITE-ProRule" id="PRU00035"/>
    </source>
</evidence>
<feature type="compositionally biased region" description="Basic and acidic residues" evidence="12">
    <location>
        <begin position="1519"/>
        <end position="1566"/>
    </location>
</feature>
<dbReference type="GO" id="GO:0016251">
    <property type="term" value="F:RNA polymerase II general transcription initiation factor activity"/>
    <property type="evidence" value="ECO:0007669"/>
    <property type="project" value="TreeGrafter"/>
</dbReference>
<evidence type="ECO:0000256" key="5">
    <source>
        <dbReference type="ARBA" id="ARBA00023117"/>
    </source>
</evidence>
<dbReference type="CDD" id="cd04369">
    <property type="entry name" value="Bromodomain"/>
    <property type="match status" value="1"/>
</dbReference>
<dbReference type="InterPro" id="IPR057345">
    <property type="entry name" value="Ig-like_TAF2"/>
</dbReference>
<dbReference type="Pfam" id="PF25316">
    <property type="entry name" value="TAF2_3rd"/>
    <property type="match status" value="1"/>
</dbReference>
<comment type="subcellular location">
    <subcellularLocation>
        <location evidence="1">Nucleus</location>
    </subcellularLocation>
</comment>
<dbReference type="PANTHER" id="PTHR15137">
    <property type="entry name" value="TRANSCRIPTION INITIATION FACTOR TFIID"/>
    <property type="match status" value="1"/>
</dbReference>
<dbReference type="RefSeq" id="XP_060454755.1">
    <property type="nucleotide sequence ID" value="XM_060597909.1"/>
</dbReference>
<dbReference type="KEGG" id="ccac:CcaHIS019_0208510"/>
<dbReference type="SMART" id="SM00297">
    <property type="entry name" value="BROMO"/>
    <property type="match status" value="3"/>
</dbReference>
<dbReference type="FunFam" id="1.10.390.10:FF:000011">
    <property type="entry name" value="Transcription initiation factor TFIID subunit"/>
    <property type="match status" value="1"/>
</dbReference>
<protein>
    <recommendedName>
        <fullName evidence="3">Transcription initiation factor TFIID subunit 2</fullName>
    </recommendedName>
    <alternativeName>
        <fullName evidence="9">TBP-associated factor 2</fullName>
    </alternativeName>
</protein>
<feature type="region of interest" description="Disordered" evidence="12">
    <location>
        <begin position="1354"/>
        <end position="1609"/>
    </location>
</feature>
<feature type="domain" description="Bromo" evidence="13">
    <location>
        <begin position="1212"/>
        <end position="1284"/>
    </location>
</feature>
<keyword evidence="6" id="KW-0804">Transcription</keyword>
<feature type="region of interest" description="Disordered" evidence="12">
    <location>
        <begin position="1306"/>
        <end position="1339"/>
    </location>
</feature>
<keyword evidence="15" id="KW-1185">Reference proteome</keyword>
<feature type="compositionally biased region" description="Pro residues" evidence="12">
    <location>
        <begin position="1317"/>
        <end position="1335"/>
    </location>
</feature>
<dbReference type="GO" id="GO:0003682">
    <property type="term" value="F:chromatin binding"/>
    <property type="evidence" value="ECO:0007669"/>
    <property type="project" value="TreeGrafter"/>
</dbReference>
<evidence type="ECO:0000256" key="9">
    <source>
        <dbReference type="ARBA" id="ARBA00076306"/>
    </source>
</evidence>
<keyword evidence="5 10" id="KW-0103">Bromodomain</keyword>
<dbReference type="CDD" id="cd09839">
    <property type="entry name" value="M1_like_TAF2"/>
    <property type="match status" value="1"/>
</dbReference>
<organism evidence="14 15">
    <name type="scientific">Cutaneotrichosporon cavernicola</name>
    <dbReference type="NCBI Taxonomy" id="279322"/>
    <lineage>
        <taxon>Eukaryota</taxon>
        <taxon>Fungi</taxon>
        <taxon>Dikarya</taxon>
        <taxon>Basidiomycota</taxon>
        <taxon>Agaricomycotina</taxon>
        <taxon>Tremellomycetes</taxon>
        <taxon>Trichosporonales</taxon>
        <taxon>Trichosporonaceae</taxon>
        <taxon>Cutaneotrichosporon</taxon>
    </lineage>
</organism>
<dbReference type="PANTHER" id="PTHR15137:SF9">
    <property type="entry name" value="TRANSCRIPTION INITIATION FACTOR TFIID SUBUNIT 2"/>
    <property type="match status" value="1"/>
</dbReference>
<evidence type="ECO:0000256" key="3">
    <source>
        <dbReference type="ARBA" id="ARBA00017363"/>
    </source>
</evidence>
<dbReference type="Pfam" id="PF00439">
    <property type="entry name" value="Bromodomain"/>
    <property type="match status" value="3"/>
</dbReference>
<sequence length="1890" mass="209870">MADDGGRGFTLYHQRNVIEVDFAGALYCTAHLTIQPTNPQLRTVFLHASPLLHIGAVTLSSPTEADPLLPTPATFNVVNPFQPLPVREPPIDLKSHQEIKRKTWAALGEKEEGELAISVSHGWVRLVEGPQGDGVTVKLAPIQIQIDYSLVVGGEVTEGIVFRRPGDGGDESQIPHMFLSPTTSDAARIWTPCVDSLWERCTWELEFIVPRYIEGGEPRGDNDAFPTLVVASGELEAQSTHPHDPHKVIFYYIQTTPASVQHITFAAGPFEMLQVPVIQGLTGSESQKPILGFCLPGQLDELSTSTSFLPRAMCFYGSEFGSFPFSAYKMVFVSNPRAQSSVAVTMGVFSSDLLHPANVIDQAIETRQHLSLALIQQWVGVNIIQRTLSDTWLITGLALYLHSLFIRHLLGNNEYRFRLKKDMDRCAIEDQGDQLPLCMPGAIDPPSAQQSTFMSLKAPLVLYILDRHIAKSGTNLGLSRVIPRIFLASLSDELPNNMLSTSYFFRLCRKVSGMDLLTFADQWVYGSGCPVISIRTNFIRKKFLVEFTVEQSQPALAAADALDPKGKEKMLTSRRPTPFFEGSLTVRIHEADGAPFEHLVDLKTNKKTFPLPFNTKYKRTRRSGHVAARFSKLQDALAQADDNDEDQEAELRDLDRGEVFAYPPWEDEEEQRRWRVHDWSEEEAQAMLGEGGGYEWIRVDPDLEWLAKFEIHEKPWFWISQLQGDRDVVAQLQAIQSMSHASSPVIASELARTVLVENYFYRVRMEAARALVAYNTAEADYMGGFCLMKLFHTFYCQPTDEEDPTLAPVYPLPNDFSNFAQYFLKKCMITAMCEMRDQQPRTVWRHVRRLLLELLQQNDNSLNEYSDSHYVATVISAIGSAFSAGTNAATNMTDHDKEVDAQLLRDAMDANERAITVDRLVPSYHNVVTLAGLQAQMKSILVGQRTNDPRMFLHYTREGNYEPLRLMAFDCLLLCKSPGRSQPLAQYLFHVIRHDYSLTVRRHVARAFSESILMTLAVGEVHMSVTPGGIVEVTDNLEQREKERDQEQAKIVKAVRKEFNSKPELRHELLEALTVSFTGTDREILFALIKAAEIISLTTAEPKPGAIIKLQTPVTESPAAAAPKIRFSMTPSSTPVDPRGPGDTSDYGFPRAPPADAASPPAAAAAPIKLVLNNSGPPKDKKKKKKNVPKAQTAGLSDDDFKVVTHVMAKLQADKRSLFFRHPVDPVRDHAPDYTSIIKRPMDLMSASAKFEGGQYATRKEFEDDIRLIVSNCYLYNPVGSPVRKAGEAFEVMFDRLWKKTERTLNASSGIDSGPASPRPPPAGVPQLMPPPPVPVANGPKIKLKQAKTVTIVTGPAQMAPPPVPKKAAPPPPKEKEKPAKKKKVSMVDDLLGAELDLLEGTAPGPSKAPKQPKQPKSRQRSSPDDELEDLLGNSPPPTKKIKLSAKPKAPSSGGSSSGPASMAGSPAFVPRDKSPAFVPRGQSPSFVPRDKGDKTKPGSSGLKATVAIASSSKLSVESARHKVAESKRKERERSAEWDGKRAGEPSKPRIDAYKPRSSDGKRGESSRAPNPTAEFREALKKPEKKAKEKPRERTLSPARPPGVPVFSPPPPIDSLMSGPVPAQPVVARTTAAPAPTRVSPVPPAPVASMAYLPLPVRWPKPPADLAPTVGNTMPFRQKRAKAMVQALIKDPAALYFLRPVDPVLDGCPTYYEEIKHPSDYQSIMKKIDGKRYRTMGDMAKEIELIFANCRQFNPPGPITDMAAKNEELFWKEWARAVNPRMTPDERKLMLTALNRAFKEQVSFIFREPVDPVKLGIPQYFEIIPQEEARDLSLIRANLERGKYQQARQVDDDFELMLENARVFNGEGPITDLANQFGQWWKAQRGKMEA</sequence>
<dbReference type="InterPro" id="IPR057991">
    <property type="entry name" value="TPR_TAF2_C"/>
</dbReference>
<evidence type="ECO:0000256" key="4">
    <source>
        <dbReference type="ARBA" id="ARBA00023015"/>
    </source>
</evidence>
<dbReference type="InterPro" id="IPR027268">
    <property type="entry name" value="Peptidase_M4/M1_CTD_sf"/>
</dbReference>
<dbReference type="Gene3D" id="1.10.390.10">
    <property type="entry name" value="Neutral Protease Domain 2"/>
    <property type="match status" value="1"/>
</dbReference>
<dbReference type="GeneID" id="85493360"/>
<dbReference type="InterPro" id="IPR037813">
    <property type="entry name" value="TAF2"/>
</dbReference>
<dbReference type="InterPro" id="IPR042097">
    <property type="entry name" value="Aminopeptidase_N-like_N_sf"/>
</dbReference>
<keyword evidence="7" id="KW-0539">Nucleus</keyword>
<accession>A0AA48I4H8</accession>
<dbReference type="GO" id="GO:0005669">
    <property type="term" value="C:transcription factor TFIID complex"/>
    <property type="evidence" value="ECO:0007669"/>
    <property type="project" value="InterPro"/>
</dbReference>
<feature type="compositionally biased region" description="Basic and acidic residues" evidence="12">
    <location>
        <begin position="1575"/>
        <end position="1595"/>
    </location>
</feature>
<dbReference type="SUPFAM" id="SSF63737">
    <property type="entry name" value="Leukotriene A4 hydrolase N-terminal domain"/>
    <property type="match status" value="1"/>
</dbReference>
<dbReference type="Pfam" id="PF25577">
    <property type="entry name" value="TPR_TAF2_C"/>
    <property type="match status" value="1"/>
</dbReference>
<feature type="domain" description="Bromo" evidence="13">
    <location>
        <begin position="1689"/>
        <end position="1761"/>
    </location>
</feature>
<evidence type="ECO:0000256" key="8">
    <source>
        <dbReference type="ARBA" id="ARBA00025346"/>
    </source>
</evidence>
<dbReference type="EMBL" id="AP028213">
    <property type="protein sequence ID" value="BEI89489.1"/>
    <property type="molecule type" value="Genomic_DNA"/>
</dbReference>
<feature type="compositionally biased region" description="Low complexity" evidence="12">
    <location>
        <begin position="1447"/>
        <end position="1468"/>
    </location>
</feature>
<feature type="compositionally biased region" description="Low complexity" evidence="12">
    <location>
        <begin position="1389"/>
        <end position="1412"/>
    </location>
</feature>
<evidence type="ECO:0000259" key="13">
    <source>
        <dbReference type="PROSITE" id="PS50014"/>
    </source>
</evidence>
<dbReference type="InterPro" id="IPR001487">
    <property type="entry name" value="Bromodomain"/>
</dbReference>
<dbReference type="PROSITE" id="PS50014">
    <property type="entry name" value="BROMODOMAIN_2"/>
    <property type="match status" value="3"/>
</dbReference>
<feature type="compositionally biased region" description="Pro residues" evidence="12">
    <location>
        <begin position="1359"/>
        <end position="1372"/>
    </location>
</feature>
<feature type="compositionally biased region" description="Pro residues" evidence="12">
    <location>
        <begin position="1599"/>
        <end position="1609"/>
    </location>
</feature>
<feature type="coiled-coil region" evidence="11">
    <location>
        <begin position="1030"/>
        <end position="1057"/>
    </location>
</feature>
<reference evidence="14" key="1">
    <citation type="journal article" date="2023" name="BMC Genomics">
        <title>Chromosome-level genome assemblies of Cutaneotrichosporon spp. (Trichosporonales, Basidiomycota) reveal imbalanced evolution between nucleotide sequences and chromosome synteny.</title>
        <authorList>
            <person name="Kobayashi Y."/>
            <person name="Kayamori A."/>
            <person name="Aoki K."/>
            <person name="Shiwa Y."/>
            <person name="Matsutani M."/>
            <person name="Fujita N."/>
            <person name="Sugita T."/>
            <person name="Iwasaki W."/>
            <person name="Tanaka N."/>
            <person name="Takashima M."/>
        </authorList>
    </citation>
    <scope>NUCLEOTIDE SEQUENCE</scope>
    <source>
        <strain evidence="14">HIS019</strain>
    </source>
</reference>
<gene>
    <name evidence="14" type="ORF">CcaverHIS019_0208510</name>
</gene>
<keyword evidence="11" id="KW-0175">Coiled coil</keyword>
<dbReference type="PRINTS" id="PR00503">
    <property type="entry name" value="BROMODOMAIN"/>
</dbReference>
<evidence type="ECO:0000313" key="15">
    <source>
        <dbReference type="Proteomes" id="UP001233271"/>
    </source>
</evidence>
<dbReference type="SUPFAM" id="SSF55486">
    <property type="entry name" value="Metalloproteases ('zincins'), catalytic domain"/>
    <property type="match status" value="1"/>
</dbReference>
<dbReference type="GO" id="GO:0006325">
    <property type="term" value="P:chromatin organization"/>
    <property type="evidence" value="ECO:0007669"/>
    <property type="project" value="UniProtKB-ARBA"/>
</dbReference>
<comment type="similarity">
    <text evidence="2">Belongs to the TAF2 family.</text>
</comment>
<dbReference type="Gene3D" id="2.60.40.1730">
    <property type="entry name" value="tricorn interacting facor f3 domain"/>
    <property type="match status" value="1"/>
</dbReference>
<keyword evidence="4" id="KW-0805">Transcription regulation</keyword>
<name>A0AA48I4H8_9TREE</name>
<dbReference type="Gene3D" id="1.20.920.10">
    <property type="entry name" value="Bromodomain-like"/>
    <property type="match status" value="3"/>
</dbReference>
<evidence type="ECO:0000256" key="11">
    <source>
        <dbReference type="SAM" id="Coils"/>
    </source>
</evidence>
<proteinExistence type="inferred from homology"/>
<feature type="domain" description="Bromo" evidence="13">
    <location>
        <begin position="1798"/>
        <end position="1872"/>
    </location>
</feature>
<dbReference type="GO" id="GO:0000976">
    <property type="term" value="F:transcription cis-regulatory region binding"/>
    <property type="evidence" value="ECO:0007669"/>
    <property type="project" value="TreeGrafter"/>
</dbReference>
<evidence type="ECO:0000256" key="1">
    <source>
        <dbReference type="ARBA" id="ARBA00004123"/>
    </source>
</evidence>
<evidence type="ECO:0000313" key="14">
    <source>
        <dbReference type="EMBL" id="BEI89489.1"/>
    </source>
</evidence>
<feature type="region of interest" description="Disordered" evidence="12">
    <location>
        <begin position="1119"/>
        <end position="1160"/>
    </location>
</feature>
<dbReference type="GO" id="GO:0006367">
    <property type="term" value="P:transcription initiation at RNA polymerase II promoter"/>
    <property type="evidence" value="ECO:0007669"/>
    <property type="project" value="TreeGrafter"/>
</dbReference>
<feature type="region of interest" description="Disordered" evidence="12">
    <location>
        <begin position="1172"/>
        <end position="1193"/>
    </location>
</feature>
<dbReference type="Proteomes" id="UP001233271">
    <property type="component" value="Chromosome 2"/>
</dbReference>